<keyword evidence="1" id="KW-0175">Coiled coil</keyword>
<dbReference type="RefSeq" id="WP_057953963.1">
    <property type="nucleotide sequence ID" value="NZ_CP013118.1"/>
</dbReference>
<protein>
    <submittedName>
        <fullName evidence="2">Uncharacterized protein</fullName>
    </submittedName>
</protein>
<dbReference type="Proteomes" id="UP000064893">
    <property type="component" value="Chromosome"/>
</dbReference>
<gene>
    <name evidence="2" type="ORF">L21SP5_02985</name>
</gene>
<evidence type="ECO:0000313" key="2">
    <source>
        <dbReference type="EMBL" id="ALO16605.1"/>
    </source>
</evidence>
<name>A0A0S2I2Z8_9BACT</name>
<reference evidence="2 3" key="1">
    <citation type="submission" date="2015-11" db="EMBL/GenBank/DDBJ databases">
        <title>Description and complete genome sequence of a novel strain predominating in hypersaline microbial mats and representing a new family of the Bacteriodetes phylum.</title>
        <authorList>
            <person name="Spring S."/>
            <person name="Bunk B."/>
            <person name="Sproer C."/>
            <person name="Klenk H.-P."/>
        </authorList>
    </citation>
    <scope>NUCLEOTIDE SEQUENCE [LARGE SCALE GENOMIC DNA]</scope>
    <source>
        <strain evidence="2 3">L21-Spi-D4</strain>
    </source>
</reference>
<organism evidence="2 3">
    <name type="scientific">Salinivirga cyanobacteriivorans</name>
    <dbReference type="NCBI Taxonomy" id="1307839"/>
    <lineage>
        <taxon>Bacteria</taxon>
        <taxon>Pseudomonadati</taxon>
        <taxon>Bacteroidota</taxon>
        <taxon>Bacteroidia</taxon>
        <taxon>Bacteroidales</taxon>
        <taxon>Salinivirgaceae</taxon>
        <taxon>Salinivirga</taxon>
    </lineage>
</organism>
<dbReference type="STRING" id="1307839.L21SP5_02985"/>
<sequence length="185" mass="20525">MRNLFLLILCLLALAGRGQETIDFKSRSKAIVVANGDLVSIKADTAYVLSYSSGQVVKQRRLELLRMRSINDSLESILISNTAKLRALKSLIDSLQKQAVADSISIASSFNHYIDKLTQINNRLEDENSSLQEIQTKQEQLLIEQENEINELQKKAKGVWWNGVKDKVAAFGGGVLVGAIIILLI</sequence>
<feature type="coiled-coil region" evidence="1">
    <location>
        <begin position="114"/>
        <end position="155"/>
    </location>
</feature>
<accession>A0A0S2I2Z8</accession>
<dbReference type="AlphaFoldDB" id="A0A0S2I2Z8"/>
<evidence type="ECO:0000313" key="3">
    <source>
        <dbReference type="Proteomes" id="UP000064893"/>
    </source>
</evidence>
<keyword evidence="3" id="KW-1185">Reference proteome</keyword>
<proteinExistence type="predicted"/>
<dbReference type="EMBL" id="CP013118">
    <property type="protein sequence ID" value="ALO16605.1"/>
    <property type="molecule type" value="Genomic_DNA"/>
</dbReference>
<dbReference type="KEGG" id="blq:L21SP5_02985"/>
<evidence type="ECO:0000256" key="1">
    <source>
        <dbReference type="SAM" id="Coils"/>
    </source>
</evidence>